<dbReference type="InterPro" id="IPR009056">
    <property type="entry name" value="Cyt_c-like_dom"/>
</dbReference>
<sequence length="529" mass="58831">MRNPMLRRAIGRYGLTLMLIFGAAVSPVWADEEAAPEAKKSDDKSKGVVSVELGKEVYIKRCLGCHGAEGAGDGPAALRFKPVPRDFTKGLFKYKSTPHGSVPTDEDLIKVVVQGLPGTGMPAWKSILKDNQIRSVVQYIKTFAPQFKDAAPKPITIGPEVKSSPESIEKGKALFKELACFMCHGEEGRGNGPLAPTLKDNLGRHVQPRNLTKGWIFRGGGARENIYMRINTGLMGTPMPSFADKLDNEKSWHIANYVNSLSQYPGVPNWNVAVMAKPIEGDVADDPDDPRWNDLERHSFPLVGQVTIDPRMFTPTVDMVTVKAMYNEKDLSLLVIWDDPTKSVATPAAGETVPEIFDDAVAIQFPTKMLPGTQKPYFIMGDVNHSVYVARWNGRTNSVDEFNANGTEVRVGLRITPQEETNWQFKGKGKYHQGQYKAVFKRPLVTEDKETDLQIQPGVFYPIAFTAWDGSNGERDAMRSLSAWYSLYLEVPASNDRFIYPTLFLLVVVGVEWWIARSYRNGNGNGKQK</sequence>
<feature type="transmembrane region" description="Helical" evidence="5">
    <location>
        <begin position="498"/>
        <end position="516"/>
    </location>
</feature>
<dbReference type="EMBL" id="VTOW01000002">
    <property type="protein sequence ID" value="NKE71185.1"/>
    <property type="molecule type" value="Genomic_DNA"/>
</dbReference>
<keyword evidence="9" id="KW-1185">Reference proteome</keyword>
<comment type="caution">
    <text evidence="8">The sequence shown here is derived from an EMBL/GenBank/DDBJ whole genome shotgun (WGS) entry which is preliminary data.</text>
</comment>
<dbReference type="AlphaFoldDB" id="A0A7X6IB82"/>
<organism evidence="8 9">
    <name type="scientific">Candidatus Manganitrophus noduliformans</name>
    <dbReference type="NCBI Taxonomy" id="2606439"/>
    <lineage>
        <taxon>Bacteria</taxon>
        <taxon>Pseudomonadati</taxon>
        <taxon>Nitrospirota</taxon>
        <taxon>Nitrospiria</taxon>
        <taxon>Candidatus Troglogloeales</taxon>
        <taxon>Candidatus Manganitrophaceae</taxon>
        <taxon>Candidatus Manganitrophus</taxon>
    </lineage>
</organism>
<dbReference type="Proteomes" id="UP000534783">
    <property type="component" value="Unassembled WGS sequence"/>
</dbReference>
<evidence type="ECO:0000259" key="7">
    <source>
        <dbReference type="PROSITE" id="PS51007"/>
    </source>
</evidence>
<dbReference type="InterPro" id="IPR050597">
    <property type="entry name" value="Cytochrome_c_Oxidase_Subunit"/>
</dbReference>
<dbReference type="InterPro" id="IPR036909">
    <property type="entry name" value="Cyt_c-like_dom_sf"/>
</dbReference>
<keyword evidence="3 4" id="KW-0408">Iron</keyword>
<evidence type="ECO:0000256" key="4">
    <source>
        <dbReference type="PROSITE-ProRule" id="PRU00433"/>
    </source>
</evidence>
<protein>
    <submittedName>
        <fullName evidence="8">C-type cytochrome</fullName>
    </submittedName>
</protein>
<evidence type="ECO:0000256" key="6">
    <source>
        <dbReference type="SAM" id="SignalP"/>
    </source>
</evidence>
<keyword evidence="5" id="KW-0812">Transmembrane</keyword>
<keyword evidence="1 4" id="KW-0349">Heme</keyword>
<evidence type="ECO:0000256" key="2">
    <source>
        <dbReference type="ARBA" id="ARBA00022723"/>
    </source>
</evidence>
<evidence type="ECO:0000256" key="5">
    <source>
        <dbReference type="SAM" id="Phobius"/>
    </source>
</evidence>
<feature type="domain" description="Cytochrome c" evidence="7">
    <location>
        <begin position="166"/>
        <end position="262"/>
    </location>
</feature>
<dbReference type="PANTHER" id="PTHR33751">
    <property type="entry name" value="CBB3-TYPE CYTOCHROME C OXIDASE SUBUNIT FIXP"/>
    <property type="match status" value="1"/>
</dbReference>
<keyword evidence="2 4" id="KW-0479">Metal-binding</keyword>
<feature type="domain" description="Cytochrome c" evidence="7">
    <location>
        <begin position="49"/>
        <end position="144"/>
    </location>
</feature>
<evidence type="ECO:0000256" key="3">
    <source>
        <dbReference type="ARBA" id="ARBA00023004"/>
    </source>
</evidence>
<dbReference type="Pfam" id="PF13442">
    <property type="entry name" value="Cytochrome_CBB3"/>
    <property type="match status" value="1"/>
</dbReference>
<dbReference type="PROSITE" id="PS51007">
    <property type="entry name" value="CYTC"/>
    <property type="match status" value="2"/>
</dbReference>
<proteinExistence type="predicted"/>
<name>A0A7X6IB82_9BACT</name>
<gene>
    <name evidence="8" type="ORF">MNODULE_10600</name>
</gene>
<keyword evidence="5" id="KW-1133">Transmembrane helix</keyword>
<dbReference type="GO" id="GO:0046872">
    <property type="term" value="F:metal ion binding"/>
    <property type="evidence" value="ECO:0007669"/>
    <property type="project" value="UniProtKB-KW"/>
</dbReference>
<evidence type="ECO:0000256" key="1">
    <source>
        <dbReference type="ARBA" id="ARBA00022617"/>
    </source>
</evidence>
<dbReference type="Pfam" id="PF00034">
    <property type="entry name" value="Cytochrom_C"/>
    <property type="match status" value="1"/>
</dbReference>
<dbReference type="Gene3D" id="1.10.760.10">
    <property type="entry name" value="Cytochrome c-like domain"/>
    <property type="match status" value="2"/>
</dbReference>
<reference evidence="8 9" key="1">
    <citation type="journal article" date="2020" name="Nature">
        <title>Bacterial chemolithoautotrophy via manganese oxidation.</title>
        <authorList>
            <person name="Yu H."/>
            <person name="Leadbetter J.R."/>
        </authorList>
    </citation>
    <scope>NUCLEOTIDE SEQUENCE [LARGE SCALE GENOMIC DNA]</scope>
    <source>
        <strain evidence="8 9">Mn-1</strain>
    </source>
</reference>
<evidence type="ECO:0000313" key="9">
    <source>
        <dbReference type="Proteomes" id="UP000534783"/>
    </source>
</evidence>
<dbReference type="GO" id="GO:0009055">
    <property type="term" value="F:electron transfer activity"/>
    <property type="evidence" value="ECO:0007669"/>
    <property type="project" value="InterPro"/>
</dbReference>
<keyword evidence="6" id="KW-0732">Signal</keyword>
<dbReference type="SUPFAM" id="SSF46626">
    <property type="entry name" value="Cytochrome c"/>
    <property type="match status" value="2"/>
</dbReference>
<dbReference type="GO" id="GO:0020037">
    <property type="term" value="F:heme binding"/>
    <property type="evidence" value="ECO:0007669"/>
    <property type="project" value="InterPro"/>
</dbReference>
<feature type="signal peptide" evidence="6">
    <location>
        <begin position="1"/>
        <end position="30"/>
    </location>
</feature>
<feature type="chain" id="PRO_5030668840" evidence="6">
    <location>
        <begin position="31"/>
        <end position="529"/>
    </location>
</feature>
<dbReference type="PANTHER" id="PTHR33751:SF1">
    <property type="entry name" value="CBB3-TYPE CYTOCHROME C OXIDASE SUBUNIT FIXP"/>
    <property type="match status" value="1"/>
</dbReference>
<accession>A0A7X6IB82</accession>
<keyword evidence="5" id="KW-0472">Membrane</keyword>
<evidence type="ECO:0000313" key="8">
    <source>
        <dbReference type="EMBL" id="NKE71185.1"/>
    </source>
</evidence>
<dbReference type="Gene3D" id="2.60.40.1190">
    <property type="match status" value="1"/>
</dbReference>